<dbReference type="Proteomes" id="UP000318081">
    <property type="component" value="Chromosome"/>
</dbReference>
<organism evidence="2 3">
    <name type="scientific">Stieleria magnilauensis</name>
    <dbReference type="NCBI Taxonomy" id="2527963"/>
    <lineage>
        <taxon>Bacteria</taxon>
        <taxon>Pseudomonadati</taxon>
        <taxon>Planctomycetota</taxon>
        <taxon>Planctomycetia</taxon>
        <taxon>Pirellulales</taxon>
        <taxon>Pirellulaceae</taxon>
        <taxon>Stieleria</taxon>
    </lineage>
</organism>
<protein>
    <submittedName>
        <fullName evidence="2">Uncharacterized protein</fullName>
    </submittedName>
</protein>
<evidence type="ECO:0000313" key="3">
    <source>
        <dbReference type="Proteomes" id="UP000318081"/>
    </source>
</evidence>
<gene>
    <name evidence="2" type="ORF">TBK1r_39000</name>
</gene>
<accession>A0ABX5XSH2</accession>
<dbReference type="Gene3D" id="2.160.20.10">
    <property type="entry name" value="Single-stranded right-handed beta-helix, Pectin lyase-like"/>
    <property type="match status" value="1"/>
</dbReference>
<evidence type="ECO:0000256" key="1">
    <source>
        <dbReference type="SAM" id="MobiDB-lite"/>
    </source>
</evidence>
<proteinExistence type="predicted"/>
<dbReference type="EMBL" id="CP036432">
    <property type="protein sequence ID" value="QDV84948.1"/>
    <property type="molecule type" value="Genomic_DNA"/>
</dbReference>
<sequence length="785" mass="79039">MRLQRQRVRNRALRPENLEPRMVLSANPLIAGAAESGLHVVPFEVNGGGPAPGGIPLFPGVSAEHFATGQATRLGEYSGSASFEIVEYVPLAPTGTFKSDAPFEFTASNGDKIVFDYGAEAPGVFSITPQADGNIVVEFVAEFTLVPGESTGRFAKYTDGSFTMIAVTEPFSGVPLPTGFTVPFDYSWTGEGSISYPVGSVFEVTTLADDGPGSLREAIEEANDTPGIDTIEFAEDVSGKIALESQLVIQDDLTILGPGARELKVSGEHDSRVFSIDPYPLDVPFGALPDVRPAVEIHDLTIANGLAGDAPGIPTALGFPAFAFGGGIYNRGGDLVLESVSMTHNQAGIESSPLAAGGAIANEFGGTISVNESSFVGNRAVAINVAAGGAITQDVGPTPDGTGTRSAAAVVTDSKFTRNVAEAIQNDPEAAVPFEVFAGFGMGGGIFNLASDLFVLDSSFKRNQAIGGEGVGNNAGGPGVGGAIFSDDFSPFVVPEVAVPGQDARVFVEGSDFSNNRARGGAGSGEGDGGNGYGGAVAASISFFPDAGELTDNDFRRNTAQGGQGGRRGGDGGSGVGGGVAALAGASLQIDAGVFVGNAAKGGNGGRGGDGGNGLGGGIGLSLLDTSVASPFEGFPFIPAASVNDTLLLRNRAVGGNGGRGGDGGNGLGGAIGSEGGATALVDEAIVLFNAAVGGRGHGRSGDGGDGLGGGIYNGDATTVLTGSQIRLNAAWGGRGGRFFGRGDGLGGGIYNAEAGSFSIDTESLRNTRWNILDDIFGDLDLLEE</sequence>
<dbReference type="InterPro" id="IPR012334">
    <property type="entry name" value="Pectin_lyas_fold"/>
</dbReference>
<dbReference type="SUPFAM" id="SSF51126">
    <property type="entry name" value="Pectin lyase-like"/>
    <property type="match status" value="2"/>
</dbReference>
<dbReference type="RefSeq" id="WP_145213913.1">
    <property type="nucleotide sequence ID" value="NZ_CP036432.1"/>
</dbReference>
<evidence type="ECO:0000313" key="2">
    <source>
        <dbReference type="EMBL" id="QDV84948.1"/>
    </source>
</evidence>
<name>A0ABX5XSH2_9BACT</name>
<dbReference type="InterPro" id="IPR011050">
    <property type="entry name" value="Pectin_lyase_fold/virulence"/>
</dbReference>
<reference evidence="2 3" key="1">
    <citation type="submission" date="2019-02" db="EMBL/GenBank/DDBJ databases">
        <title>Deep-cultivation of Planctomycetes and their phenomic and genomic characterization uncovers novel biology.</title>
        <authorList>
            <person name="Wiegand S."/>
            <person name="Jogler M."/>
            <person name="Boedeker C."/>
            <person name="Pinto D."/>
            <person name="Vollmers J."/>
            <person name="Rivas-Marin E."/>
            <person name="Kohn T."/>
            <person name="Peeters S.H."/>
            <person name="Heuer A."/>
            <person name="Rast P."/>
            <person name="Oberbeckmann S."/>
            <person name="Bunk B."/>
            <person name="Jeske O."/>
            <person name="Meyerdierks A."/>
            <person name="Storesund J.E."/>
            <person name="Kallscheuer N."/>
            <person name="Luecker S."/>
            <person name="Lage O.M."/>
            <person name="Pohl T."/>
            <person name="Merkel B.J."/>
            <person name="Hornburger P."/>
            <person name="Mueller R.-W."/>
            <person name="Bruemmer F."/>
            <person name="Labrenz M."/>
            <person name="Spormann A.M."/>
            <person name="Op den Camp H."/>
            <person name="Overmann J."/>
            <person name="Amann R."/>
            <person name="Jetten M.S.M."/>
            <person name="Mascher T."/>
            <person name="Medema M.H."/>
            <person name="Devos D.P."/>
            <person name="Kaster A.-K."/>
            <person name="Ovreas L."/>
            <person name="Rohde M."/>
            <person name="Galperin M.Y."/>
            <person name="Jogler C."/>
        </authorList>
    </citation>
    <scope>NUCLEOTIDE SEQUENCE [LARGE SCALE GENOMIC DNA]</scope>
    <source>
        <strain evidence="2 3">TBK1r</strain>
    </source>
</reference>
<keyword evidence="3" id="KW-1185">Reference proteome</keyword>
<feature type="compositionally biased region" description="Gly residues" evidence="1">
    <location>
        <begin position="562"/>
        <end position="574"/>
    </location>
</feature>
<feature type="region of interest" description="Disordered" evidence="1">
    <location>
        <begin position="552"/>
        <end position="574"/>
    </location>
</feature>